<organism evidence="2 3">
    <name type="scientific">Riccia fluitans</name>
    <dbReference type="NCBI Taxonomy" id="41844"/>
    <lineage>
        <taxon>Eukaryota</taxon>
        <taxon>Viridiplantae</taxon>
        <taxon>Streptophyta</taxon>
        <taxon>Embryophyta</taxon>
        <taxon>Marchantiophyta</taxon>
        <taxon>Marchantiopsida</taxon>
        <taxon>Marchantiidae</taxon>
        <taxon>Marchantiales</taxon>
        <taxon>Ricciaceae</taxon>
        <taxon>Riccia</taxon>
    </lineage>
</organism>
<dbReference type="InterPro" id="IPR008554">
    <property type="entry name" value="Glutaredoxin-like"/>
</dbReference>
<evidence type="ECO:0000313" key="3">
    <source>
        <dbReference type="Proteomes" id="UP001605036"/>
    </source>
</evidence>
<dbReference type="PANTHER" id="PTHR33558">
    <property type="entry name" value="GLUTAREDOXIN-LIKE PROTEIN C5ORF63 HOMOLOG"/>
    <property type="match status" value="1"/>
</dbReference>
<dbReference type="SUPFAM" id="SSF52833">
    <property type="entry name" value="Thioredoxin-like"/>
    <property type="match status" value="1"/>
</dbReference>
<comment type="similarity">
    <text evidence="1">Belongs to the glutaredoxin family.</text>
</comment>
<dbReference type="AlphaFoldDB" id="A0ABD1YYK6"/>
<proteinExistence type="inferred from homology"/>
<dbReference type="Proteomes" id="UP001605036">
    <property type="component" value="Unassembled WGS sequence"/>
</dbReference>
<dbReference type="Pfam" id="PF05768">
    <property type="entry name" value="Glrx-like"/>
    <property type="match status" value="1"/>
</dbReference>
<sequence length="182" mass="20095">MNVSRCIRKGLQSVACTPGLEPLVNNKSRRALVHPGYRGITTTLVFSKRYISSSSGIVGKQATSNRCISQLVGGRFSRMRCAATEEGVAGSEASNKQAWRLIMYSKPGCCLCDGLKEKLSTLPNVDLEIRNILMNPEWENAYQYEIPVLAHVREDGTEETIPRLSPRLSAEQMHKKLGAVLS</sequence>
<reference evidence="2 3" key="1">
    <citation type="submission" date="2024-09" db="EMBL/GenBank/DDBJ databases">
        <title>Chromosome-scale assembly of Riccia fluitans.</title>
        <authorList>
            <person name="Paukszto L."/>
            <person name="Sawicki J."/>
            <person name="Karawczyk K."/>
            <person name="Piernik-Szablinska J."/>
            <person name="Szczecinska M."/>
            <person name="Mazdziarz M."/>
        </authorList>
    </citation>
    <scope>NUCLEOTIDE SEQUENCE [LARGE SCALE GENOMIC DNA]</scope>
    <source>
        <strain evidence="2">Rf_01</strain>
        <tissue evidence="2">Aerial parts of the thallus</tissue>
    </source>
</reference>
<dbReference type="InterPro" id="IPR052565">
    <property type="entry name" value="Glutaredoxin-like_YDR286C"/>
</dbReference>
<name>A0ABD1YYK6_9MARC</name>
<comment type="caution">
    <text evidence="2">The sequence shown here is derived from an EMBL/GenBank/DDBJ whole genome shotgun (WGS) entry which is preliminary data.</text>
</comment>
<accession>A0ABD1YYK6</accession>
<dbReference type="InterPro" id="IPR036249">
    <property type="entry name" value="Thioredoxin-like_sf"/>
</dbReference>
<evidence type="ECO:0000256" key="1">
    <source>
        <dbReference type="RuleBase" id="RU363082"/>
    </source>
</evidence>
<dbReference type="EMBL" id="JBHFFA010000003">
    <property type="protein sequence ID" value="KAL2635855.1"/>
    <property type="molecule type" value="Genomic_DNA"/>
</dbReference>
<keyword evidence="1" id="KW-0813">Transport</keyword>
<dbReference type="PANTHER" id="PTHR33558:SF1">
    <property type="entry name" value="GLUTAREDOXIN-LIKE PROTEIN C5ORF63 HOMOLOG"/>
    <property type="match status" value="1"/>
</dbReference>
<keyword evidence="1" id="KW-0249">Electron transport</keyword>
<protein>
    <recommendedName>
        <fullName evidence="1">Glutaredoxin-like protein</fullName>
    </recommendedName>
</protein>
<dbReference type="Gene3D" id="3.40.30.10">
    <property type="entry name" value="Glutaredoxin"/>
    <property type="match status" value="1"/>
</dbReference>
<gene>
    <name evidence="2" type="ORF">R1flu_007334</name>
</gene>
<keyword evidence="3" id="KW-1185">Reference proteome</keyword>
<evidence type="ECO:0000313" key="2">
    <source>
        <dbReference type="EMBL" id="KAL2635855.1"/>
    </source>
</evidence>